<dbReference type="EMBL" id="JAVRJZ010000331">
    <property type="protein sequence ID" value="KAK2702461.1"/>
    <property type="molecule type" value="Genomic_DNA"/>
</dbReference>
<feature type="non-terminal residue" evidence="5">
    <location>
        <position position="290"/>
    </location>
</feature>
<sequence length="290" mass="33388">MDKEELVQRAKLAEQAERYDDMAAAMKSVTETGVELSNEERNLLSVAYKNVVGARRSSWRVISSIEQKTEGSERKQQMAKEYREKVEKELREICYDVLGLLDKFLIPKASNPESKVFYLKMKGDYYRYLVEVATGDTRNSFSGFSIGCPDHQGQCLIEDGVAGDLICQMCGIVVLPRAIDVTEKHESNSNEGCSTFGLEAGQYKVNEVLRCHENAELKRKTQLQERRIKELEEELKVINKKIKKIEFEFKVHRLKSEEKLKSIHRLYRLQMERRKGAEAQKAADLENLLV</sequence>
<dbReference type="Pfam" id="PF00244">
    <property type="entry name" value="14-3-3"/>
    <property type="match status" value="1"/>
</dbReference>
<name>A0AA88KU81_ARTSF</name>
<comment type="caution">
    <text evidence="5">The sequence shown here is derived from an EMBL/GenBank/DDBJ whole genome shotgun (WGS) entry which is preliminary data.</text>
</comment>
<dbReference type="PANTHER" id="PTHR18860">
    <property type="entry name" value="14-3-3 PROTEIN"/>
    <property type="match status" value="1"/>
</dbReference>
<feature type="coiled-coil region" evidence="3">
    <location>
        <begin position="214"/>
        <end position="248"/>
    </location>
</feature>
<dbReference type="GO" id="GO:0008270">
    <property type="term" value="F:zinc ion binding"/>
    <property type="evidence" value="ECO:0007669"/>
    <property type="project" value="UniProtKB-KW"/>
</dbReference>
<keyword evidence="3" id="KW-0175">Coiled coil</keyword>
<keyword evidence="6" id="KW-1185">Reference proteome</keyword>
<dbReference type="AlphaFoldDB" id="A0AA88KU81"/>
<dbReference type="SUPFAM" id="SSF57783">
    <property type="entry name" value="Zinc beta-ribbon"/>
    <property type="match status" value="1"/>
</dbReference>
<feature type="domain" description="TFIIB-type" evidence="4">
    <location>
        <begin position="144"/>
        <end position="175"/>
    </location>
</feature>
<dbReference type="SUPFAM" id="SSF48445">
    <property type="entry name" value="14-3-3 protein"/>
    <property type="match status" value="1"/>
</dbReference>
<evidence type="ECO:0000259" key="4">
    <source>
        <dbReference type="PROSITE" id="PS51134"/>
    </source>
</evidence>
<evidence type="ECO:0000256" key="1">
    <source>
        <dbReference type="ARBA" id="ARBA00006141"/>
    </source>
</evidence>
<comment type="similarity">
    <text evidence="1">Belongs to the 14-3-3 family.</text>
</comment>
<evidence type="ECO:0000256" key="2">
    <source>
        <dbReference type="PROSITE-ProRule" id="PRU00469"/>
    </source>
</evidence>
<dbReference type="InterPro" id="IPR013137">
    <property type="entry name" value="Znf_TFIIB"/>
</dbReference>
<reference evidence="5" key="1">
    <citation type="submission" date="2023-07" db="EMBL/GenBank/DDBJ databases">
        <title>Chromosome-level genome assembly of Artemia franciscana.</title>
        <authorList>
            <person name="Jo E."/>
        </authorList>
    </citation>
    <scope>NUCLEOTIDE SEQUENCE</scope>
    <source>
        <tissue evidence="5">Whole body</tissue>
    </source>
</reference>
<gene>
    <name evidence="5" type="ORF">QYM36_018929</name>
</gene>
<dbReference type="Proteomes" id="UP001187531">
    <property type="component" value="Unassembled WGS sequence"/>
</dbReference>
<evidence type="ECO:0000256" key="3">
    <source>
        <dbReference type="SAM" id="Coils"/>
    </source>
</evidence>
<organism evidence="5 6">
    <name type="scientific">Artemia franciscana</name>
    <name type="common">Brine shrimp</name>
    <name type="synonym">Artemia sanfranciscana</name>
    <dbReference type="NCBI Taxonomy" id="6661"/>
    <lineage>
        <taxon>Eukaryota</taxon>
        <taxon>Metazoa</taxon>
        <taxon>Ecdysozoa</taxon>
        <taxon>Arthropoda</taxon>
        <taxon>Crustacea</taxon>
        <taxon>Branchiopoda</taxon>
        <taxon>Anostraca</taxon>
        <taxon>Artemiidae</taxon>
        <taxon>Artemia</taxon>
    </lineage>
</organism>
<dbReference type="Gene3D" id="1.20.190.20">
    <property type="entry name" value="14-3-3 domain"/>
    <property type="match status" value="1"/>
</dbReference>
<protein>
    <recommendedName>
        <fullName evidence="4">TFIIB-type domain-containing protein</fullName>
    </recommendedName>
</protein>
<dbReference type="PRINTS" id="PR00305">
    <property type="entry name" value="1433ZETA"/>
</dbReference>
<dbReference type="InterPro" id="IPR036815">
    <property type="entry name" value="14-3-3_dom_sf"/>
</dbReference>
<keyword evidence="2" id="KW-0479">Metal-binding</keyword>
<proteinExistence type="inferred from homology"/>
<accession>A0AA88KU81</accession>
<dbReference type="PROSITE" id="PS51134">
    <property type="entry name" value="ZF_TFIIB"/>
    <property type="match status" value="1"/>
</dbReference>
<dbReference type="Gene3D" id="2.20.25.10">
    <property type="match status" value="1"/>
</dbReference>
<dbReference type="InterPro" id="IPR023409">
    <property type="entry name" value="14-3-3_CS"/>
</dbReference>
<dbReference type="PROSITE" id="PS00796">
    <property type="entry name" value="1433_1"/>
    <property type="match status" value="1"/>
</dbReference>
<dbReference type="InterPro" id="IPR023410">
    <property type="entry name" value="14-3-3_domain"/>
</dbReference>
<evidence type="ECO:0000313" key="5">
    <source>
        <dbReference type="EMBL" id="KAK2702461.1"/>
    </source>
</evidence>
<keyword evidence="2" id="KW-0862">Zinc</keyword>
<keyword evidence="2" id="KW-0863">Zinc-finger</keyword>
<dbReference type="InterPro" id="IPR000308">
    <property type="entry name" value="14-3-3"/>
</dbReference>
<dbReference type="SMART" id="SM00101">
    <property type="entry name" value="14_3_3"/>
    <property type="match status" value="1"/>
</dbReference>
<evidence type="ECO:0000313" key="6">
    <source>
        <dbReference type="Proteomes" id="UP001187531"/>
    </source>
</evidence>